<comment type="function">
    <text evidence="6 7">Binds mRNA; thus facilitating recognition of the initiation point. It is needed to translate mRNA with a short Shine-Dalgarno (SD) purine-rich sequence.</text>
</comment>
<keyword evidence="3 7" id="KW-0694">RNA-binding</keyword>
<dbReference type="CDD" id="cd04465">
    <property type="entry name" value="S1_RPS1_repeat_ec2_hs2"/>
    <property type="match status" value="1"/>
</dbReference>
<dbReference type="Pfam" id="PF00575">
    <property type="entry name" value="S1"/>
    <property type="match status" value="6"/>
</dbReference>
<evidence type="ECO:0000256" key="6">
    <source>
        <dbReference type="ARBA" id="ARBA00025604"/>
    </source>
</evidence>
<keyword evidence="5 7" id="KW-0687">Ribonucleoprotein</keyword>
<dbReference type="NCBIfam" id="NF004955">
    <property type="entry name" value="PRK06299.1-5"/>
    <property type="match status" value="1"/>
</dbReference>
<dbReference type="InterPro" id="IPR012340">
    <property type="entry name" value="NA-bd_OB-fold"/>
</dbReference>
<dbReference type="PIRSF" id="PIRSF002111">
    <property type="entry name" value="RpsA"/>
    <property type="match status" value="1"/>
</dbReference>
<dbReference type="NCBIfam" id="NF004952">
    <property type="entry name" value="PRK06299.1-2"/>
    <property type="match status" value="1"/>
</dbReference>
<dbReference type="SUPFAM" id="SSF50249">
    <property type="entry name" value="Nucleic acid-binding proteins"/>
    <property type="match status" value="6"/>
</dbReference>
<feature type="domain" description="S1 motif" evidence="8">
    <location>
        <begin position="111"/>
        <end position="177"/>
    </location>
</feature>
<comment type="caution">
    <text evidence="9">The sequence shown here is derived from an EMBL/GenBank/DDBJ whole genome shotgun (WGS) entry which is preliminary data.</text>
</comment>
<feature type="domain" description="S1 motif" evidence="8">
    <location>
        <begin position="198"/>
        <end position="266"/>
    </location>
</feature>
<dbReference type="PRINTS" id="PR00681">
    <property type="entry name" value="RIBOSOMALS1"/>
</dbReference>
<accession>A0A2G1QTT4</accession>
<dbReference type="InterPro" id="IPR000110">
    <property type="entry name" value="Ribosomal_bS1"/>
</dbReference>
<dbReference type="GO" id="GO:0022627">
    <property type="term" value="C:cytosolic small ribosomal subunit"/>
    <property type="evidence" value="ECO:0007669"/>
    <property type="project" value="TreeGrafter"/>
</dbReference>
<evidence type="ECO:0000256" key="1">
    <source>
        <dbReference type="ARBA" id="ARBA00006767"/>
    </source>
</evidence>
<organism evidence="9 10">
    <name type="scientific">Zhengella mangrovi</name>
    <dbReference type="NCBI Taxonomy" id="1982044"/>
    <lineage>
        <taxon>Bacteria</taxon>
        <taxon>Pseudomonadati</taxon>
        <taxon>Pseudomonadota</taxon>
        <taxon>Alphaproteobacteria</taxon>
        <taxon>Hyphomicrobiales</taxon>
        <taxon>Notoacmeibacteraceae</taxon>
        <taxon>Zhengella</taxon>
    </lineage>
</organism>
<dbReference type="InterPro" id="IPR035104">
    <property type="entry name" value="Ribosomal_protein_S1-like"/>
</dbReference>
<evidence type="ECO:0000256" key="2">
    <source>
        <dbReference type="ARBA" id="ARBA00022737"/>
    </source>
</evidence>
<dbReference type="GO" id="GO:0006412">
    <property type="term" value="P:translation"/>
    <property type="evidence" value="ECO:0007669"/>
    <property type="project" value="InterPro"/>
</dbReference>
<dbReference type="NCBIfam" id="TIGR00717">
    <property type="entry name" value="rpsA"/>
    <property type="match status" value="1"/>
</dbReference>
<dbReference type="GO" id="GO:0003729">
    <property type="term" value="F:mRNA binding"/>
    <property type="evidence" value="ECO:0007669"/>
    <property type="project" value="TreeGrafter"/>
</dbReference>
<dbReference type="EMBL" id="PDVP01000001">
    <property type="protein sequence ID" value="PHP68895.1"/>
    <property type="molecule type" value="Genomic_DNA"/>
</dbReference>
<dbReference type="InterPro" id="IPR050437">
    <property type="entry name" value="Ribos_protein_bS1-like"/>
</dbReference>
<dbReference type="InterPro" id="IPR003029">
    <property type="entry name" value="S1_domain"/>
</dbReference>
<feature type="domain" description="S1 motif" evidence="8">
    <location>
        <begin position="459"/>
        <end position="529"/>
    </location>
</feature>
<name>A0A2G1QTT4_9HYPH</name>
<feature type="domain" description="S1 motif" evidence="8">
    <location>
        <begin position="370"/>
        <end position="440"/>
    </location>
</feature>
<dbReference type="PROSITE" id="PS50126">
    <property type="entry name" value="S1"/>
    <property type="match status" value="6"/>
</dbReference>
<sequence>MSEFNPSRDDFAAMLDESLHDSPLAEGSVVKGKITAIEKDMAIIDVGLKVEGRVALKEFGARAKDGSLKVGDEVEVYVERVENALGEAMLSREKARREEAWVKLEEKFNNGEKVEGVIFNQVKGGFTVDLDGAVAFLPRSQVDIRPIRDVTPLMHNPQPFEILKMDKRRGNIVVSRRTVLEESRAEQRSEIVQNLEEGQVVEGVVKNITDYGAFVDLGGIDGLLHVTDMAWRRVNHPTEILNIGQTVKVQIIRINQETHRISLGMKQLEADPWDGIGGRYPLGKKVTGTVTNITDYGAFVELEPGIEGLIHVSEMSWTKKNVHPGKILSTTQEVDVVILEVDPVKRRISLGLKQTLENPWEAFARNHPVGSMVEGEVKNKTEFGLFIGLDGDVDGMVHLSDLDWNRPGEQVIEEYEKGMVVQAQVLDVDIEKERISLGIKQLSRDAIGEAAASGELRKNAIVTCEVTDVKDGGIEVKLVDHDIDAFIRRSDLSRDRDEQRPERFQVGQKVDARVTQFDKKTRRIQVSIKALEIAEEKEAVAQYGSSDSGASLGDILGAALKKQGD</sequence>
<dbReference type="GO" id="GO:0003735">
    <property type="term" value="F:structural constituent of ribosome"/>
    <property type="evidence" value="ECO:0007669"/>
    <property type="project" value="InterPro"/>
</dbReference>
<dbReference type="FunFam" id="2.40.50.140:FF:000011">
    <property type="entry name" value="30S ribosomal protein S1"/>
    <property type="match status" value="1"/>
</dbReference>
<dbReference type="PANTHER" id="PTHR10724:SF7">
    <property type="entry name" value="SMALL RIBOSOMAL SUBUNIT PROTEIN BS1C"/>
    <property type="match status" value="1"/>
</dbReference>
<dbReference type="AlphaFoldDB" id="A0A2G1QTT4"/>
<dbReference type="RefSeq" id="WP_099303414.1">
    <property type="nucleotide sequence ID" value="NZ_PDVP01000001.1"/>
</dbReference>
<evidence type="ECO:0000256" key="3">
    <source>
        <dbReference type="ARBA" id="ARBA00022884"/>
    </source>
</evidence>
<evidence type="ECO:0000313" key="9">
    <source>
        <dbReference type="EMBL" id="PHP68895.1"/>
    </source>
</evidence>
<dbReference type="Gene3D" id="2.40.50.140">
    <property type="entry name" value="Nucleic acid-binding proteins"/>
    <property type="match status" value="6"/>
</dbReference>
<dbReference type="CDD" id="cd05691">
    <property type="entry name" value="S1_RPS1_repeat_ec6"/>
    <property type="match status" value="1"/>
</dbReference>
<feature type="domain" description="S1 motif" evidence="8">
    <location>
        <begin position="27"/>
        <end position="93"/>
    </location>
</feature>
<dbReference type="FunFam" id="2.40.50.140:FF:000018">
    <property type="entry name" value="30S ribosomal protein S1"/>
    <property type="match status" value="1"/>
</dbReference>
<dbReference type="CDD" id="cd05688">
    <property type="entry name" value="S1_RPS1_repeat_ec3"/>
    <property type="match status" value="1"/>
</dbReference>
<evidence type="ECO:0000256" key="7">
    <source>
        <dbReference type="PIRNR" id="PIRNR002111"/>
    </source>
</evidence>
<gene>
    <name evidence="9" type="ORF">CSC94_02585</name>
</gene>
<dbReference type="PANTHER" id="PTHR10724">
    <property type="entry name" value="30S RIBOSOMAL PROTEIN S1"/>
    <property type="match status" value="1"/>
</dbReference>
<dbReference type="SMART" id="SM00316">
    <property type="entry name" value="S1"/>
    <property type="match status" value="6"/>
</dbReference>
<evidence type="ECO:0000259" key="8">
    <source>
        <dbReference type="PROSITE" id="PS50126"/>
    </source>
</evidence>
<keyword evidence="10" id="KW-1185">Reference proteome</keyword>
<comment type="similarity">
    <text evidence="1 7">Belongs to the bacterial ribosomal protein bS1 family.</text>
</comment>
<evidence type="ECO:0000313" key="10">
    <source>
        <dbReference type="Proteomes" id="UP000221168"/>
    </source>
</evidence>
<evidence type="ECO:0000256" key="4">
    <source>
        <dbReference type="ARBA" id="ARBA00022980"/>
    </source>
</evidence>
<keyword evidence="2" id="KW-0677">Repeat</keyword>
<evidence type="ECO:0000256" key="5">
    <source>
        <dbReference type="ARBA" id="ARBA00023274"/>
    </source>
</evidence>
<dbReference type="Proteomes" id="UP000221168">
    <property type="component" value="Unassembled WGS sequence"/>
</dbReference>
<dbReference type="OrthoDB" id="9804077at2"/>
<proteinExistence type="inferred from homology"/>
<reference evidence="9 10" key="1">
    <citation type="submission" date="2017-10" db="EMBL/GenBank/DDBJ databases">
        <title>Sedimentibacterium mangrovi gen. nov., sp. nov., a novel member of family Phyllobacteriacea isolated from mangrove sediment.</title>
        <authorList>
            <person name="Liao H."/>
            <person name="Tian Y."/>
        </authorList>
    </citation>
    <scope>NUCLEOTIDE SEQUENCE [LARGE SCALE GENOMIC DNA]</scope>
    <source>
        <strain evidence="9 10">X9-2-2</strain>
    </source>
</reference>
<protein>
    <recommendedName>
        <fullName evidence="7">30S ribosomal protein S1</fullName>
    </recommendedName>
</protein>
<keyword evidence="4 7" id="KW-0689">Ribosomal protein</keyword>
<feature type="domain" description="S1 motif" evidence="8">
    <location>
        <begin position="283"/>
        <end position="353"/>
    </location>
</feature>